<dbReference type="Proteomes" id="UP000571554">
    <property type="component" value="Unassembled WGS sequence"/>
</dbReference>
<accession>A0A7W9WS11</accession>
<dbReference type="PROSITE" id="PS51257">
    <property type="entry name" value="PROKAR_LIPOPROTEIN"/>
    <property type="match status" value="1"/>
</dbReference>
<dbReference type="AlphaFoldDB" id="A0A7W9WS11"/>
<dbReference type="EMBL" id="JACHBW010000010">
    <property type="protein sequence ID" value="MBB6103770.1"/>
    <property type="molecule type" value="Genomic_DNA"/>
</dbReference>
<evidence type="ECO:0000313" key="2">
    <source>
        <dbReference type="EMBL" id="MBB6103770.1"/>
    </source>
</evidence>
<evidence type="ECO:0000313" key="3">
    <source>
        <dbReference type="Proteomes" id="UP000571554"/>
    </source>
</evidence>
<keyword evidence="3" id="KW-1185">Reference proteome</keyword>
<evidence type="ECO:0008006" key="4">
    <source>
        <dbReference type="Google" id="ProtNLM"/>
    </source>
</evidence>
<gene>
    <name evidence="2" type="ORF">F4827_003625</name>
</gene>
<sequence length="46" mass="4984">MENTKMDVLYIGGLAVFAALTYALIAGCAKLMQYRRVDQTATGARS</sequence>
<name>A0A7W9WS11_9BURK</name>
<keyword evidence="1" id="KW-0812">Transmembrane</keyword>
<feature type="transmembrane region" description="Helical" evidence="1">
    <location>
        <begin position="6"/>
        <end position="26"/>
    </location>
</feature>
<keyword evidence="1" id="KW-0472">Membrane</keyword>
<protein>
    <recommendedName>
        <fullName evidence="4">Potassium ABC transporter ATPase</fullName>
    </recommendedName>
</protein>
<keyword evidence="1" id="KW-1133">Transmembrane helix</keyword>
<organism evidence="2 3">
    <name type="scientific">Paraburkholderia bannensis</name>
    <dbReference type="NCBI Taxonomy" id="765414"/>
    <lineage>
        <taxon>Bacteria</taxon>
        <taxon>Pseudomonadati</taxon>
        <taxon>Pseudomonadota</taxon>
        <taxon>Betaproteobacteria</taxon>
        <taxon>Burkholderiales</taxon>
        <taxon>Burkholderiaceae</taxon>
        <taxon>Paraburkholderia</taxon>
    </lineage>
</organism>
<reference evidence="2 3" key="1">
    <citation type="submission" date="2020-08" db="EMBL/GenBank/DDBJ databases">
        <title>Above-ground endophytic microbial communities from plants in different locations in the United States.</title>
        <authorList>
            <person name="Frank C."/>
        </authorList>
    </citation>
    <scope>NUCLEOTIDE SEQUENCE [LARGE SCALE GENOMIC DNA]</scope>
    <source>
        <strain evidence="2 3">WP4_2_2</strain>
    </source>
</reference>
<evidence type="ECO:0000256" key="1">
    <source>
        <dbReference type="SAM" id="Phobius"/>
    </source>
</evidence>
<comment type="caution">
    <text evidence="2">The sequence shown here is derived from an EMBL/GenBank/DDBJ whole genome shotgun (WGS) entry which is preliminary data.</text>
</comment>
<proteinExistence type="predicted"/>